<organism evidence="1 2">
    <name type="scientific">Nephila pilipes</name>
    <name type="common">Giant wood spider</name>
    <name type="synonym">Nephila maculata</name>
    <dbReference type="NCBI Taxonomy" id="299642"/>
    <lineage>
        <taxon>Eukaryota</taxon>
        <taxon>Metazoa</taxon>
        <taxon>Ecdysozoa</taxon>
        <taxon>Arthropoda</taxon>
        <taxon>Chelicerata</taxon>
        <taxon>Arachnida</taxon>
        <taxon>Araneae</taxon>
        <taxon>Araneomorphae</taxon>
        <taxon>Entelegynae</taxon>
        <taxon>Araneoidea</taxon>
        <taxon>Nephilidae</taxon>
        <taxon>Nephila</taxon>
    </lineage>
</organism>
<dbReference type="AlphaFoldDB" id="A0A8X6IRM1"/>
<sequence>MKKKKSEKHDISHKILTVIGKGRSLSHLKVVSSSGRSSYVKEVTTSHSFPKELDKPHVVRTKESVDTILKFSGDKFLYSLSYRGLSGYEKHYETSDSPCYGAPPEQRDELWNGIPWYSPMSLV</sequence>
<dbReference type="Proteomes" id="UP000887013">
    <property type="component" value="Unassembled WGS sequence"/>
</dbReference>
<evidence type="ECO:0000313" key="1">
    <source>
        <dbReference type="EMBL" id="GFS57514.1"/>
    </source>
</evidence>
<gene>
    <name evidence="1" type="ORF">NPIL_212751</name>
</gene>
<name>A0A8X6IRM1_NEPPI</name>
<comment type="caution">
    <text evidence="1">The sequence shown here is derived from an EMBL/GenBank/DDBJ whole genome shotgun (WGS) entry which is preliminary data.</text>
</comment>
<keyword evidence="2" id="KW-1185">Reference proteome</keyword>
<protein>
    <submittedName>
        <fullName evidence="1">Uncharacterized protein</fullName>
    </submittedName>
</protein>
<reference evidence="1" key="1">
    <citation type="submission" date="2020-08" db="EMBL/GenBank/DDBJ databases">
        <title>Multicomponent nature underlies the extraordinary mechanical properties of spider dragline silk.</title>
        <authorList>
            <person name="Kono N."/>
            <person name="Nakamura H."/>
            <person name="Mori M."/>
            <person name="Yoshida Y."/>
            <person name="Ohtoshi R."/>
            <person name="Malay A.D."/>
            <person name="Moran D.A.P."/>
            <person name="Tomita M."/>
            <person name="Numata K."/>
            <person name="Arakawa K."/>
        </authorList>
    </citation>
    <scope>NUCLEOTIDE SEQUENCE</scope>
</reference>
<dbReference type="EMBL" id="BMAW01046831">
    <property type="protein sequence ID" value="GFS57514.1"/>
    <property type="molecule type" value="Genomic_DNA"/>
</dbReference>
<proteinExistence type="predicted"/>
<evidence type="ECO:0000313" key="2">
    <source>
        <dbReference type="Proteomes" id="UP000887013"/>
    </source>
</evidence>
<accession>A0A8X6IRM1</accession>